<keyword evidence="6" id="KW-0255">Endonuclease</keyword>
<dbReference type="EMBL" id="PQXI01000287">
    <property type="protein sequence ID" value="TGO20519.1"/>
    <property type="molecule type" value="Genomic_DNA"/>
</dbReference>
<keyword evidence="7" id="KW-0378">Hydrolase</keyword>
<dbReference type="PANTHER" id="PTHR10642:SF26">
    <property type="entry name" value="RIBONUCLEASE H1"/>
    <property type="match status" value="1"/>
</dbReference>
<evidence type="ECO:0000313" key="10">
    <source>
        <dbReference type="Proteomes" id="UP000297910"/>
    </source>
</evidence>
<evidence type="ECO:0000256" key="5">
    <source>
        <dbReference type="ARBA" id="ARBA00022723"/>
    </source>
</evidence>
<comment type="similarity">
    <text evidence="2">Belongs to the RNase H family.</text>
</comment>
<reference evidence="9 10" key="1">
    <citation type="submission" date="2017-12" db="EMBL/GenBank/DDBJ databases">
        <title>Comparative genomics of Botrytis spp.</title>
        <authorList>
            <person name="Valero-Jimenez C.A."/>
            <person name="Tapia P."/>
            <person name="Veloso J."/>
            <person name="Silva-Moreno E."/>
            <person name="Staats M."/>
            <person name="Valdes J.H."/>
            <person name="Van Kan J.A.L."/>
        </authorList>
    </citation>
    <scope>NUCLEOTIDE SEQUENCE [LARGE SCALE GENOMIC DNA]</scope>
    <source>
        <strain evidence="9 10">Bp0003</strain>
    </source>
</reference>
<dbReference type="PROSITE" id="PS50879">
    <property type="entry name" value="RNASE_H_1"/>
    <property type="match status" value="1"/>
</dbReference>
<feature type="domain" description="RNase H type-1" evidence="8">
    <location>
        <begin position="65"/>
        <end position="227"/>
    </location>
</feature>
<gene>
    <name evidence="9" type="ORF">BPAE_0288g00010</name>
</gene>
<dbReference type="Proteomes" id="UP000297910">
    <property type="component" value="Unassembled WGS sequence"/>
</dbReference>
<dbReference type="GO" id="GO:0043137">
    <property type="term" value="P:DNA replication, removal of RNA primer"/>
    <property type="evidence" value="ECO:0007669"/>
    <property type="project" value="TreeGrafter"/>
</dbReference>
<accession>A0A4Z1FB30</accession>
<keyword evidence="10" id="KW-1185">Reference proteome</keyword>
<dbReference type="InterPro" id="IPR050092">
    <property type="entry name" value="RNase_H"/>
</dbReference>
<comment type="catalytic activity">
    <reaction evidence="1">
        <text>Endonucleolytic cleavage to 5'-phosphomonoester.</text>
        <dbReference type="EC" id="3.1.26.4"/>
    </reaction>
</comment>
<evidence type="ECO:0000313" key="9">
    <source>
        <dbReference type="EMBL" id="TGO20519.1"/>
    </source>
</evidence>
<dbReference type="Pfam" id="PF00075">
    <property type="entry name" value="RNase_H"/>
    <property type="match status" value="1"/>
</dbReference>
<dbReference type="PANTHER" id="PTHR10642">
    <property type="entry name" value="RIBONUCLEASE H1"/>
    <property type="match status" value="1"/>
</dbReference>
<evidence type="ECO:0000256" key="1">
    <source>
        <dbReference type="ARBA" id="ARBA00000077"/>
    </source>
</evidence>
<keyword evidence="5" id="KW-0479">Metal-binding</keyword>
<dbReference type="InterPro" id="IPR012337">
    <property type="entry name" value="RNaseH-like_sf"/>
</dbReference>
<proteinExistence type="inferred from homology"/>
<dbReference type="SUPFAM" id="SSF53098">
    <property type="entry name" value="Ribonuclease H-like"/>
    <property type="match status" value="1"/>
</dbReference>
<dbReference type="EC" id="3.1.26.4" evidence="3"/>
<evidence type="ECO:0000256" key="7">
    <source>
        <dbReference type="ARBA" id="ARBA00022801"/>
    </source>
</evidence>
<organism evidence="9 10">
    <name type="scientific">Botrytis paeoniae</name>
    <dbReference type="NCBI Taxonomy" id="278948"/>
    <lineage>
        <taxon>Eukaryota</taxon>
        <taxon>Fungi</taxon>
        <taxon>Dikarya</taxon>
        <taxon>Ascomycota</taxon>
        <taxon>Pezizomycotina</taxon>
        <taxon>Leotiomycetes</taxon>
        <taxon>Helotiales</taxon>
        <taxon>Sclerotiniaceae</taxon>
        <taxon>Botrytis</taxon>
    </lineage>
</organism>
<evidence type="ECO:0000256" key="6">
    <source>
        <dbReference type="ARBA" id="ARBA00022759"/>
    </source>
</evidence>
<keyword evidence="4" id="KW-0540">Nuclease</keyword>
<dbReference type="CDD" id="cd13934">
    <property type="entry name" value="RNase_H_Dikarya_like"/>
    <property type="match status" value="1"/>
</dbReference>
<protein>
    <recommendedName>
        <fullName evidence="3">ribonuclease H</fullName>
        <ecNumber evidence="3">3.1.26.4</ecNumber>
    </recommendedName>
</protein>
<evidence type="ECO:0000256" key="4">
    <source>
        <dbReference type="ARBA" id="ARBA00022722"/>
    </source>
</evidence>
<name>A0A4Z1FB30_9HELO</name>
<dbReference type="GO" id="GO:0004523">
    <property type="term" value="F:RNA-DNA hybrid ribonuclease activity"/>
    <property type="evidence" value="ECO:0007669"/>
    <property type="project" value="UniProtKB-EC"/>
</dbReference>
<dbReference type="GO" id="GO:0046872">
    <property type="term" value="F:metal ion binding"/>
    <property type="evidence" value="ECO:0007669"/>
    <property type="project" value="UniProtKB-KW"/>
</dbReference>
<dbReference type="InterPro" id="IPR002156">
    <property type="entry name" value="RNaseH_domain"/>
</dbReference>
<dbReference type="Gene3D" id="3.30.420.10">
    <property type="entry name" value="Ribonuclease H-like superfamily/Ribonuclease H"/>
    <property type="match status" value="1"/>
</dbReference>
<dbReference type="AlphaFoldDB" id="A0A4Z1FB30"/>
<dbReference type="GO" id="GO:0003676">
    <property type="term" value="F:nucleic acid binding"/>
    <property type="evidence" value="ECO:0007669"/>
    <property type="project" value="InterPro"/>
</dbReference>
<dbReference type="InterPro" id="IPR036397">
    <property type="entry name" value="RNaseH_sf"/>
</dbReference>
<sequence>MLEKYLLREARRDKERSLEDQQIFSRKFDLHQYFSPASRNTKRFIYYDTSTGISHVHDANEMAGDKKSLVVAVDGACPHNGSELAKTSSVGVFFGPHSPFNMYEKITRNDGIKHTNNYAELVAASFALHLIKNSSLFKQWRANHETRLTAIIMTDSTYVHSIFTTWIWNWRKNGFKGSNGPVANRQSIEKIDKMIQSLKNCNIEVRFWKVPREDNKEADKLANAVFANTLLNVCGDSISRPCALSRLYAPNSIQADNPLLEQFGLHHLKGKSFVPLIELILPLVLSGRDTQQNFLSLIGPNCDGGSFWLAWCFIRLALYLVLESKLHATGEIISGSWQPIRTNRFECTAYNNSFPRDFSADIVPTLRRMKEEWLYLNEETVNSLSIIMERMKDTIHRIPMRPMGPFVVGATMLALSMDTEH</sequence>
<evidence type="ECO:0000256" key="2">
    <source>
        <dbReference type="ARBA" id="ARBA00005300"/>
    </source>
</evidence>
<evidence type="ECO:0000259" key="8">
    <source>
        <dbReference type="PROSITE" id="PS50879"/>
    </source>
</evidence>
<comment type="caution">
    <text evidence="9">The sequence shown here is derived from an EMBL/GenBank/DDBJ whole genome shotgun (WGS) entry which is preliminary data.</text>
</comment>
<evidence type="ECO:0000256" key="3">
    <source>
        <dbReference type="ARBA" id="ARBA00012180"/>
    </source>
</evidence>